<dbReference type="PANTHER" id="PTHR33148">
    <property type="entry name" value="PLASTID MOVEMENT IMPAIRED PROTEIN-RELATED"/>
    <property type="match status" value="1"/>
</dbReference>
<dbReference type="AlphaFoldDB" id="A0A7J0EEF7"/>
<accession>A0A7J0EEF7</accession>
<dbReference type="Pfam" id="PF14009">
    <property type="entry name" value="PADRE"/>
    <property type="match status" value="1"/>
</dbReference>
<reference evidence="1 2" key="1">
    <citation type="submission" date="2019-07" db="EMBL/GenBank/DDBJ databases">
        <title>De Novo Assembly of kiwifruit Actinidia rufa.</title>
        <authorList>
            <person name="Sugita-Konishi S."/>
            <person name="Sato K."/>
            <person name="Mori E."/>
            <person name="Abe Y."/>
            <person name="Kisaki G."/>
            <person name="Hamano K."/>
            <person name="Suezawa K."/>
            <person name="Otani M."/>
            <person name="Fukuda T."/>
            <person name="Manabe T."/>
            <person name="Gomi K."/>
            <person name="Tabuchi M."/>
            <person name="Akimitsu K."/>
            <person name="Kataoka I."/>
        </authorList>
    </citation>
    <scope>NUCLEOTIDE SEQUENCE [LARGE SCALE GENOMIC DNA]</scope>
    <source>
        <strain evidence="2">cv. Fuchu</strain>
    </source>
</reference>
<dbReference type="OrthoDB" id="1908589at2759"/>
<dbReference type="EMBL" id="BJWL01000003">
    <property type="protein sequence ID" value="GFY84027.1"/>
    <property type="molecule type" value="Genomic_DNA"/>
</dbReference>
<protein>
    <submittedName>
        <fullName evidence="1">Uncharacterized protein</fullName>
    </submittedName>
</protein>
<dbReference type="PANTHER" id="PTHR33148:SF2">
    <property type="entry name" value="DUF4228 DOMAIN-CONTAINING PROTEIN"/>
    <property type="match status" value="1"/>
</dbReference>
<organism evidence="1 2">
    <name type="scientific">Actinidia rufa</name>
    <dbReference type="NCBI Taxonomy" id="165716"/>
    <lineage>
        <taxon>Eukaryota</taxon>
        <taxon>Viridiplantae</taxon>
        <taxon>Streptophyta</taxon>
        <taxon>Embryophyta</taxon>
        <taxon>Tracheophyta</taxon>
        <taxon>Spermatophyta</taxon>
        <taxon>Magnoliopsida</taxon>
        <taxon>eudicotyledons</taxon>
        <taxon>Gunneridae</taxon>
        <taxon>Pentapetalae</taxon>
        <taxon>asterids</taxon>
        <taxon>Ericales</taxon>
        <taxon>Actinidiaceae</taxon>
        <taxon>Actinidia</taxon>
    </lineage>
</organism>
<dbReference type="Proteomes" id="UP000585474">
    <property type="component" value="Unassembled WGS sequence"/>
</dbReference>
<comment type="caution">
    <text evidence="1">The sequence shown here is derived from an EMBL/GenBank/DDBJ whole genome shotgun (WGS) entry which is preliminary data.</text>
</comment>
<gene>
    <name evidence="1" type="ORF">Acr_03g0008010</name>
</gene>
<keyword evidence="2" id="KW-1185">Reference proteome</keyword>
<proteinExistence type="predicted"/>
<sequence length="163" mass="17990">MGNCVVLCKPKTKTCKILQIVTVDGKILKLTAPSTVKELLVNFSGLGVAVSKRASRCLPPTYELKIGKKYYLFPCPNTTGFIINPVQASSTVETEQDGGVKRIKVVITRQQLQELLKKQLSVEDVVSGMERGKNSSSVEAPSTFWRPRLEPIPKEVSDLSWVL</sequence>
<dbReference type="InterPro" id="IPR025322">
    <property type="entry name" value="PADRE_dom"/>
</dbReference>
<name>A0A7J0EEF7_9ERIC</name>
<evidence type="ECO:0000313" key="2">
    <source>
        <dbReference type="Proteomes" id="UP000585474"/>
    </source>
</evidence>
<evidence type="ECO:0000313" key="1">
    <source>
        <dbReference type="EMBL" id="GFY84027.1"/>
    </source>
</evidence>